<dbReference type="OrthoDB" id="2315391at2759"/>
<evidence type="ECO:0000313" key="1">
    <source>
        <dbReference type="EMBL" id="CAG8570198.1"/>
    </source>
</evidence>
<name>A0A9N9BN38_9GLOM</name>
<reference evidence="1" key="1">
    <citation type="submission" date="2021-06" db="EMBL/GenBank/DDBJ databases">
        <authorList>
            <person name="Kallberg Y."/>
            <person name="Tangrot J."/>
            <person name="Rosling A."/>
        </authorList>
    </citation>
    <scope>NUCLEOTIDE SEQUENCE</scope>
    <source>
        <strain evidence="1">BR232B</strain>
    </source>
</reference>
<accession>A0A9N9BN38</accession>
<comment type="caution">
    <text evidence="1">The sequence shown here is derived from an EMBL/GenBank/DDBJ whole genome shotgun (WGS) entry which is preliminary data.</text>
</comment>
<proteinExistence type="predicted"/>
<organism evidence="1 2">
    <name type="scientific">Paraglomus brasilianum</name>
    <dbReference type="NCBI Taxonomy" id="144538"/>
    <lineage>
        <taxon>Eukaryota</taxon>
        <taxon>Fungi</taxon>
        <taxon>Fungi incertae sedis</taxon>
        <taxon>Mucoromycota</taxon>
        <taxon>Glomeromycotina</taxon>
        <taxon>Glomeromycetes</taxon>
        <taxon>Paraglomerales</taxon>
        <taxon>Paraglomeraceae</taxon>
        <taxon>Paraglomus</taxon>
    </lineage>
</organism>
<keyword evidence="2" id="KW-1185">Reference proteome</keyword>
<gene>
    <name evidence="1" type="ORF">PBRASI_LOCUS6058</name>
</gene>
<sequence length="745" mass="84869">MATLKEKLAEVEDARELLGNSYEVTKQQVIASFVRTHSEYIPLQGRDFIQDLTTIKNNITNSSTYEWKPATVAKTEYKILVAGGTAGIGKTRYGRELFKKLKQDVNLQESIEKPIDFVYILLDFSNGVQLDAGDSELPIVIEILVGLQIAYAFFIGSNYDVAFPTFRQTVQLLNLMSRFNSDTVITGIRQHLSPSGDRLLCLFLHIDEFQNIFEFPDWKADKKIGKDSKPKGIFKGILYEVAQFMLGKSNLRFVQPFLSGTAPQDIAWQKEPTMYSFEFVNCSLLTMQARINIMNHFATTSGFSEKTWDLEERMYFLLCDTGGLPRAIQCLLECCFGNKYDRTEYFFKNIDSLNYDDIHNNMARDLDTMYGITEWAFTNKELVEVIIARCLAIIPSRRSDLLSDNHSETLESLERDQHLVLTDYSEDGHVLITVPPIFIDIYIRALRSLTGTLKKSFLPGWVMEWNGFELFVAEYVAFRINALIRLGHKTVALKNIFRGAYGSTTLLDKKVELRNTTVKQLRNKFPMTASVIDQQSEKVDFKSGMIVNGDKAPFADSFIVFEKSKLIVGIQNKLRKGSFEESDMWEEHEKNVTAIKNAPAGLCINNYTVITVFISSANFKGNIADYCKKPLKDCLMIYRHNFEDFFGHVLSCRAAVQISRECNPNFTPPDHVYNLDPWFQGYPNDIDGMTFSLYTDVIDLANSNKKRRLDYYDEVPQSPIPETVSAEGIPLTDSIYPTQSSSSSV</sequence>
<dbReference type="EMBL" id="CAJVPI010000766">
    <property type="protein sequence ID" value="CAG8570198.1"/>
    <property type="molecule type" value="Genomic_DNA"/>
</dbReference>
<dbReference type="Proteomes" id="UP000789739">
    <property type="component" value="Unassembled WGS sequence"/>
</dbReference>
<protein>
    <submittedName>
        <fullName evidence="1">7594_t:CDS:1</fullName>
    </submittedName>
</protein>
<dbReference type="AlphaFoldDB" id="A0A9N9BN38"/>
<evidence type="ECO:0000313" key="2">
    <source>
        <dbReference type="Proteomes" id="UP000789739"/>
    </source>
</evidence>